<dbReference type="RefSeq" id="WP_106585694.1">
    <property type="nucleotide sequence ID" value="NZ_PYGA01000021.1"/>
</dbReference>
<protein>
    <submittedName>
        <fullName evidence="2">Uncharacterized protein</fullName>
    </submittedName>
</protein>
<evidence type="ECO:0000313" key="3">
    <source>
        <dbReference type="Proteomes" id="UP000240542"/>
    </source>
</evidence>
<reference evidence="2 3" key="1">
    <citation type="submission" date="2018-03" db="EMBL/GenBank/DDBJ databases">
        <title>Genomic Encyclopedia of Archaeal and Bacterial Type Strains, Phase II (KMG-II): from individual species to whole genera.</title>
        <authorList>
            <person name="Goeker M."/>
        </authorList>
    </citation>
    <scope>NUCLEOTIDE SEQUENCE [LARGE SCALE GENOMIC DNA]</scope>
    <source>
        <strain evidence="2 3">DSM 45312</strain>
    </source>
</reference>
<dbReference type="EMBL" id="PYGA01000021">
    <property type="protein sequence ID" value="PSK90912.1"/>
    <property type="molecule type" value="Genomic_DNA"/>
</dbReference>
<name>A0A2P8D120_9ACTN</name>
<feature type="region of interest" description="Disordered" evidence="1">
    <location>
        <begin position="1"/>
        <end position="25"/>
    </location>
</feature>
<dbReference type="OrthoDB" id="4244911at2"/>
<comment type="caution">
    <text evidence="2">The sequence shown here is derived from an EMBL/GenBank/DDBJ whole genome shotgun (WGS) entry which is preliminary data.</text>
</comment>
<accession>A0A2P8D120</accession>
<dbReference type="AlphaFoldDB" id="A0A2P8D120"/>
<sequence>MAEQQQPAARSGYPPGHWPAGVHPPGAETFEQTAAVWLFDQVPPDYRLHGVLRRYPVVLARLACEHITACLESARAGYRAARVDLGAHLPAPALDQVMEVYLTEGRRLAATLKEAEALDRALRGAGTDGAPAA</sequence>
<proteinExistence type="predicted"/>
<dbReference type="Proteomes" id="UP000240542">
    <property type="component" value="Unassembled WGS sequence"/>
</dbReference>
<keyword evidence="3" id="KW-1185">Reference proteome</keyword>
<gene>
    <name evidence="2" type="ORF">CLV63_12137</name>
</gene>
<evidence type="ECO:0000313" key="2">
    <source>
        <dbReference type="EMBL" id="PSK90912.1"/>
    </source>
</evidence>
<evidence type="ECO:0000256" key="1">
    <source>
        <dbReference type="SAM" id="MobiDB-lite"/>
    </source>
</evidence>
<organism evidence="2 3">
    <name type="scientific">Murinocardiopsis flavida</name>
    <dbReference type="NCBI Taxonomy" id="645275"/>
    <lineage>
        <taxon>Bacteria</taxon>
        <taxon>Bacillati</taxon>
        <taxon>Actinomycetota</taxon>
        <taxon>Actinomycetes</taxon>
        <taxon>Streptosporangiales</taxon>
        <taxon>Nocardiopsidaceae</taxon>
        <taxon>Murinocardiopsis</taxon>
    </lineage>
</organism>